<reference evidence="2" key="1">
    <citation type="submission" date="2023-07" db="EMBL/GenBank/DDBJ databases">
        <title>draft genome sequence of fig (Ficus carica).</title>
        <authorList>
            <person name="Takahashi T."/>
            <person name="Nishimura K."/>
        </authorList>
    </citation>
    <scope>NUCLEOTIDE SEQUENCE</scope>
</reference>
<comment type="caution">
    <text evidence="2">The sequence shown here is derived from an EMBL/GenBank/DDBJ whole genome shotgun (WGS) entry which is preliminary data.</text>
</comment>
<accession>A0AA88CYT3</accession>
<evidence type="ECO:0000256" key="1">
    <source>
        <dbReference type="SAM" id="MobiDB-lite"/>
    </source>
</evidence>
<feature type="region of interest" description="Disordered" evidence="1">
    <location>
        <begin position="15"/>
        <end position="55"/>
    </location>
</feature>
<dbReference type="Proteomes" id="UP001187192">
    <property type="component" value="Unassembled WGS sequence"/>
</dbReference>
<protein>
    <submittedName>
        <fullName evidence="2">Uncharacterized protein</fullName>
    </submittedName>
</protein>
<dbReference type="EMBL" id="BTGU01000005">
    <property type="protein sequence ID" value="GMN35861.1"/>
    <property type="molecule type" value="Genomic_DNA"/>
</dbReference>
<dbReference type="AlphaFoldDB" id="A0AA88CYT3"/>
<proteinExistence type="predicted"/>
<organism evidence="2 3">
    <name type="scientific">Ficus carica</name>
    <name type="common">Common fig</name>
    <dbReference type="NCBI Taxonomy" id="3494"/>
    <lineage>
        <taxon>Eukaryota</taxon>
        <taxon>Viridiplantae</taxon>
        <taxon>Streptophyta</taxon>
        <taxon>Embryophyta</taxon>
        <taxon>Tracheophyta</taxon>
        <taxon>Spermatophyta</taxon>
        <taxon>Magnoliopsida</taxon>
        <taxon>eudicotyledons</taxon>
        <taxon>Gunneridae</taxon>
        <taxon>Pentapetalae</taxon>
        <taxon>rosids</taxon>
        <taxon>fabids</taxon>
        <taxon>Rosales</taxon>
        <taxon>Moraceae</taxon>
        <taxon>Ficeae</taxon>
        <taxon>Ficus</taxon>
    </lineage>
</organism>
<evidence type="ECO:0000313" key="2">
    <source>
        <dbReference type="EMBL" id="GMN35861.1"/>
    </source>
</evidence>
<feature type="compositionally biased region" description="Basic residues" evidence="1">
    <location>
        <begin position="45"/>
        <end position="55"/>
    </location>
</feature>
<name>A0AA88CYT3_FICCA</name>
<evidence type="ECO:0000313" key="3">
    <source>
        <dbReference type="Proteomes" id="UP001187192"/>
    </source>
</evidence>
<gene>
    <name evidence="2" type="ORF">TIFTF001_005572</name>
</gene>
<keyword evidence="3" id="KW-1185">Reference proteome</keyword>
<sequence>MDDFRPSYQEKWLDLGHQTEGGARAQAMEAWPHKATGPGRCERTPRRRGRAGLPA</sequence>